<dbReference type="InterPro" id="IPR025762">
    <property type="entry name" value="DFDF"/>
</dbReference>
<evidence type="ECO:0000313" key="10">
    <source>
        <dbReference type="EMBL" id="CAF96548.1"/>
    </source>
</evidence>
<keyword evidence="4" id="KW-0687">Ribonucleoprotein</keyword>
<dbReference type="GO" id="GO:1990904">
    <property type="term" value="C:ribonucleoprotein complex"/>
    <property type="evidence" value="ECO:0007669"/>
    <property type="project" value="UniProtKB-KW"/>
</dbReference>
<dbReference type="InterPro" id="IPR047575">
    <property type="entry name" value="Sm"/>
</dbReference>
<dbReference type="OrthoDB" id="21539at2759"/>
<dbReference type="SMART" id="SM01199">
    <property type="entry name" value="FDF"/>
    <property type="match status" value="1"/>
</dbReference>
<dbReference type="SUPFAM" id="SSF50182">
    <property type="entry name" value="Sm-like ribonucleoproteins"/>
    <property type="match status" value="1"/>
</dbReference>
<evidence type="ECO:0000256" key="1">
    <source>
        <dbReference type="ARBA" id="ARBA00010415"/>
    </source>
</evidence>
<dbReference type="KEGG" id="tng:GSTEN00013632G001"/>
<sequence length="411" mass="45311">MSAGGGTPYIGSKISLISKAQIRYEGILSSVDTERSTIALAKVNSYGTEDRHTDRPVPPKEEIYEYIIFRGSDIKDITVSEPPKPQPGLPCDPAIVQSSLGGPSVPYHPRWSPYRDVMPTYNQLAASSLLSQQYNTALGLGDACRPVCPHLKSTFAQTPAAVFAPGSTVPGLHGLPARRAPMVEQAVQTVPSVSAGQRRGNALTRPQSKQPVCPSQRPRWDGSQVQKENVPTNRAPSQTTADKTQGQVASNQKQKPKQASRRSRNRVRGQLLVKNSKGTTLKFESDFDFETANAQFNDDITKEDVVEKADSAEAPESPGMQEEEEEDFLGDKYYDKTKCFFDNISSDLKPRYGVLRPTPSVRVCAALKVDVAPQENLGRGEEAQHGNVWRPRTFPEGKRIQGQRSRRVEHR</sequence>
<feature type="region of interest" description="Disordered" evidence="6">
    <location>
        <begin position="189"/>
        <end position="273"/>
    </location>
</feature>
<feature type="region of interest" description="Disordered" evidence="6">
    <location>
        <begin position="374"/>
        <end position="411"/>
    </location>
</feature>
<reference evidence="10" key="1">
    <citation type="journal article" date="2004" name="Nature">
        <title>Genome duplication in the teleost fish Tetraodon nigroviridis reveals the early vertebrate proto-karyotype.</title>
        <authorList>
            <person name="Jaillon O."/>
            <person name="Aury J.-M."/>
            <person name="Brunet F."/>
            <person name="Petit J.-L."/>
            <person name="Stange-Thomann N."/>
            <person name="Mauceli E."/>
            <person name="Bouneau L."/>
            <person name="Fischer C."/>
            <person name="Ozouf-Costaz C."/>
            <person name="Bernot A."/>
            <person name="Nicaud S."/>
            <person name="Jaffe D."/>
            <person name="Fisher S."/>
            <person name="Lutfalla G."/>
            <person name="Dossat C."/>
            <person name="Segurens B."/>
            <person name="Dasilva C."/>
            <person name="Salanoubat M."/>
            <person name="Levy M."/>
            <person name="Boudet N."/>
            <person name="Castellano S."/>
            <person name="Anthouard V."/>
            <person name="Jubin C."/>
            <person name="Castelli V."/>
            <person name="Katinka M."/>
            <person name="Vacherie B."/>
            <person name="Biemont C."/>
            <person name="Skalli Z."/>
            <person name="Cattolico L."/>
            <person name="Poulain J."/>
            <person name="De Berardinis V."/>
            <person name="Cruaud C."/>
            <person name="Duprat S."/>
            <person name="Brottier P."/>
            <person name="Coutanceau J.-P."/>
            <person name="Gouzy J."/>
            <person name="Parra G."/>
            <person name="Lardier G."/>
            <person name="Chapple C."/>
            <person name="McKernan K.J."/>
            <person name="McEwan P."/>
            <person name="Bosak S."/>
            <person name="Kellis M."/>
            <person name="Volff J.-N."/>
            <person name="Guigo R."/>
            <person name="Zody M.C."/>
            <person name="Mesirov J."/>
            <person name="Lindblad-Toh K."/>
            <person name="Birren B."/>
            <person name="Nusbaum C."/>
            <person name="Kahn D."/>
            <person name="Robinson-Rechavi M."/>
            <person name="Laudet V."/>
            <person name="Schachter V."/>
            <person name="Quetier F."/>
            <person name="Saurin W."/>
            <person name="Scarpelli C."/>
            <person name="Wincker P."/>
            <person name="Lander E.S."/>
            <person name="Weissenbach J."/>
            <person name="Roest Crollius H."/>
        </authorList>
    </citation>
    <scope>NUCLEOTIDE SEQUENCE [LARGE SCALE GENOMIC DNA]</scope>
</reference>
<dbReference type="AlphaFoldDB" id="Q4SS34"/>
<protein>
    <submittedName>
        <fullName evidence="10">(spotted green pufferfish) hypothetical protein</fullName>
    </submittedName>
</protein>
<dbReference type="GO" id="GO:0003729">
    <property type="term" value="F:mRNA binding"/>
    <property type="evidence" value="ECO:0007669"/>
    <property type="project" value="TreeGrafter"/>
</dbReference>
<evidence type="ECO:0000259" key="7">
    <source>
        <dbReference type="PROSITE" id="PS51512"/>
    </source>
</evidence>
<feature type="compositionally biased region" description="Basic residues" evidence="6">
    <location>
        <begin position="254"/>
        <end position="267"/>
    </location>
</feature>
<feature type="compositionally biased region" description="Polar residues" evidence="6">
    <location>
        <begin position="223"/>
        <end position="253"/>
    </location>
</feature>
<dbReference type="PROSITE" id="PS52002">
    <property type="entry name" value="SM"/>
    <property type="match status" value="1"/>
</dbReference>
<evidence type="ECO:0000256" key="2">
    <source>
        <dbReference type="ARBA" id="ARBA00022473"/>
    </source>
</evidence>
<dbReference type="Pfam" id="PF12701">
    <property type="entry name" value="LSM14"/>
    <property type="match status" value="1"/>
</dbReference>
<evidence type="ECO:0000256" key="3">
    <source>
        <dbReference type="ARBA" id="ARBA00022845"/>
    </source>
</evidence>
<evidence type="ECO:0000259" key="9">
    <source>
        <dbReference type="PROSITE" id="PS52002"/>
    </source>
</evidence>
<dbReference type="InterPro" id="IPR025609">
    <property type="entry name" value="Lsm14-like_N"/>
</dbReference>
<evidence type="ECO:0000259" key="8">
    <source>
        <dbReference type="PROSITE" id="PS51513"/>
    </source>
</evidence>
<comment type="similarity">
    <text evidence="1">Belongs to the LSM14 family.</text>
</comment>
<dbReference type="InterPro" id="IPR010920">
    <property type="entry name" value="LSM_dom_sf"/>
</dbReference>
<organism evidence="10">
    <name type="scientific">Tetraodon nigroviridis</name>
    <name type="common">Spotted green pufferfish</name>
    <name type="synonym">Chelonodon nigroviridis</name>
    <dbReference type="NCBI Taxonomy" id="99883"/>
    <lineage>
        <taxon>Eukaryota</taxon>
        <taxon>Metazoa</taxon>
        <taxon>Chordata</taxon>
        <taxon>Craniata</taxon>
        <taxon>Vertebrata</taxon>
        <taxon>Euteleostomi</taxon>
        <taxon>Actinopterygii</taxon>
        <taxon>Neopterygii</taxon>
        <taxon>Teleostei</taxon>
        <taxon>Neoteleostei</taxon>
        <taxon>Acanthomorphata</taxon>
        <taxon>Eupercaria</taxon>
        <taxon>Tetraodontiformes</taxon>
        <taxon>Tetradontoidea</taxon>
        <taxon>Tetraodontidae</taxon>
        <taxon>Tetraodon</taxon>
    </lineage>
</organism>
<dbReference type="InterPro" id="IPR025761">
    <property type="entry name" value="FFD_box"/>
</dbReference>
<dbReference type="PANTHER" id="PTHR13586">
    <property type="entry name" value="SCD6 PROTEIN-RELATED"/>
    <property type="match status" value="1"/>
</dbReference>
<feature type="domain" description="FFD box profile" evidence="8">
    <location>
        <begin position="332"/>
        <end position="348"/>
    </location>
</feature>
<keyword evidence="3" id="KW-0810">Translation regulation</keyword>
<dbReference type="SMART" id="SM01271">
    <property type="entry name" value="LSM14"/>
    <property type="match status" value="1"/>
</dbReference>
<dbReference type="Gene3D" id="2.30.30.100">
    <property type="match status" value="1"/>
</dbReference>
<dbReference type="CDD" id="cd01736">
    <property type="entry name" value="LSm14_N"/>
    <property type="match status" value="1"/>
</dbReference>
<dbReference type="Pfam" id="PF09532">
    <property type="entry name" value="FDF"/>
    <property type="match status" value="1"/>
</dbReference>
<keyword evidence="2" id="KW-0217">Developmental protein</keyword>
<comment type="caution">
    <text evidence="10">The sequence shown here is derived from an EMBL/GenBank/DDBJ whole genome shotgun (WGS) entry which is preliminary data.</text>
</comment>
<proteinExistence type="inferred from homology"/>
<feature type="domain" description="Sm" evidence="9">
    <location>
        <begin position="1"/>
        <end position="83"/>
    </location>
</feature>
<feature type="domain" description="DFDF" evidence="7">
    <location>
        <begin position="275"/>
        <end position="311"/>
    </location>
</feature>
<reference evidence="10" key="2">
    <citation type="submission" date="2004-02" db="EMBL/GenBank/DDBJ databases">
        <authorList>
            <consortium name="Genoscope"/>
            <consortium name="Whitehead Institute Centre for Genome Research"/>
        </authorList>
    </citation>
    <scope>NUCLEOTIDE SEQUENCE</scope>
</reference>
<dbReference type="InterPro" id="IPR019050">
    <property type="entry name" value="FDF_dom"/>
</dbReference>
<feature type="short sequence motif" description="FFD box" evidence="5">
    <location>
        <begin position="332"/>
        <end position="348"/>
    </location>
</feature>
<dbReference type="PANTHER" id="PTHR13586:SF1">
    <property type="entry name" value="PROTEIN LSM14 HOMOLOG B"/>
    <property type="match status" value="1"/>
</dbReference>
<name>Q4SS34_TETNG</name>
<dbReference type="GO" id="GO:0006417">
    <property type="term" value="P:regulation of translation"/>
    <property type="evidence" value="ECO:0007669"/>
    <property type="project" value="UniProtKB-KW"/>
</dbReference>
<accession>Q4SS34</accession>
<evidence type="ECO:0000256" key="4">
    <source>
        <dbReference type="ARBA" id="ARBA00023274"/>
    </source>
</evidence>
<dbReference type="PROSITE" id="PS51512">
    <property type="entry name" value="DFDF"/>
    <property type="match status" value="1"/>
</dbReference>
<gene>
    <name evidence="10" type="ORF">GSTENG00013632001</name>
</gene>
<evidence type="ECO:0000256" key="5">
    <source>
        <dbReference type="PROSITE-ProRule" id="PRU00846"/>
    </source>
</evidence>
<dbReference type="EMBL" id="CAAE01014479">
    <property type="protein sequence ID" value="CAF96548.1"/>
    <property type="molecule type" value="Genomic_DNA"/>
</dbReference>
<dbReference type="PROSITE" id="PS51513">
    <property type="entry name" value="FFD"/>
    <property type="match status" value="1"/>
</dbReference>
<evidence type="ECO:0000256" key="6">
    <source>
        <dbReference type="SAM" id="MobiDB-lite"/>
    </source>
</evidence>